<dbReference type="AlphaFoldDB" id="A0A653KB79"/>
<evidence type="ECO:0000313" key="1">
    <source>
        <dbReference type="EMBL" id="VXA58260.1"/>
    </source>
</evidence>
<dbReference type="EMBL" id="CABWKZ010000056">
    <property type="protein sequence ID" value="VXA58260.1"/>
    <property type="molecule type" value="Genomic_DNA"/>
</dbReference>
<dbReference type="Gene3D" id="3.30.420.240">
    <property type="match status" value="1"/>
</dbReference>
<sequence>MTINADEQILAILADMSESDIEKYLLSLDEDEQAEISKLLANAPVWFPLEGPQMAAYLSQADVIGYGGAAGGGKTDLIVGSSLNIHKRVLVVRREKAQTDGIVQRTEEILGHKNGYNSQKSFWNLGNGKLIEFGGLDNLGDEKRWQGRAHDLKALDEATEIRESQARFVMGWNRSSDPNVKSKCLMTFNPPTTAEGRWVIDYFAPWIKKGYPNPAAPGELRWFAMVKGKEQEVDSNKPFVLVDDQIVYDFNQDDYKPEHIIKPKSRTFIPARVTDNKYYMETGYMSTLQSLPEPLRSQMLYGDFGAGIEDDPWQVIPTEWVEAAQARWKPEDEMRILYKGDFTMDSYGLDVARGGKDNTIGYARHGHWYNRANVLEGIQSKDGPASASFAVGHVRDEAPIHVDVIGVGASTYDFLKQSGLHVIPVDVRQSATAFDRSGQLTFHNMRTQLWWQLRESLDPAYGSIVALPPEPELLADLTAPRWSLQGKNIQVESREDIIKRLGRSPDYGSAIINAQIDTPKRKVLQAIYGNNSRRNYDPYA</sequence>
<protein>
    <recommendedName>
        <fullName evidence="3">Terminase</fullName>
    </recommendedName>
</protein>
<dbReference type="InterPro" id="IPR027417">
    <property type="entry name" value="P-loop_NTPase"/>
</dbReference>
<evidence type="ECO:0008006" key="3">
    <source>
        <dbReference type="Google" id="ProtNLM"/>
    </source>
</evidence>
<dbReference type="Gene3D" id="3.40.50.300">
    <property type="entry name" value="P-loop containing nucleotide triphosphate hydrolases"/>
    <property type="match status" value="1"/>
</dbReference>
<reference evidence="1 2" key="1">
    <citation type="submission" date="2019-10" db="EMBL/GenBank/DDBJ databases">
        <authorList>
            <person name="Karimi E."/>
        </authorList>
    </citation>
    <scope>NUCLEOTIDE SEQUENCE [LARGE SCALE GENOMIC DNA]</scope>
    <source>
        <strain evidence="1">Acinetobacter sp. 8BE</strain>
    </source>
</reference>
<proteinExistence type="predicted"/>
<accession>A0A653KB79</accession>
<organism evidence="1 2">
    <name type="scientific">Acinetobacter proteolyticus</name>
    <dbReference type="NCBI Taxonomy" id="1776741"/>
    <lineage>
        <taxon>Bacteria</taxon>
        <taxon>Pseudomonadati</taxon>
        <taxon>Pseudomonadota</taxon>
        <taxon>Gammaproteobacteria</taxon>
        <taxon>Moraxellales</taxon>
        <taxon>Moraxellaceae</taxon>
        <taxon>Acinetobacter</taxon>
    </lineage>
</organism>
<dbReference type="RefSeq" id="WP_159724396.1">
    <property type="nucleotide sequence ID" value="NZ_LR732744.1"/>
</dbReference>
<evidence type="ECO:0000313" key="2">
    <source>
        <dbReference type="Proteomes" id="UP000430404"/>
    </source>
</evidence>
<name>A0A653KB79_9GAMM</name>
<gene>
    <name evidence="1" type="ORF">ACI8B_60102</name>
</gene>
<dbReference type="Proteomes" id="UP000430404">
    <property type="component" value="Unassembled WGS sequence"/>
</dbReference>